<feature type="transmembrane region" description="Helical" evidence="6">
    <location>
        <begin position="12"/>
        <end position="37"/>
    </location>
</feature>
<dbReference type="PROSITE" id="PS50850">
    <property type="entry name" value="MFS"/>
    <property type="match status" value="1"/>
</dbReference>
<feature type="transmembrane region" description="Helical" evidence="6">
    <location>
        <begin position="112"/>
        <end position="130"/>
    </location>
</feature>
<proteinExistence type="predicted"/>
<feature type="transmembrane region" description="Helical" evidence="6">
    <location>
        <begin position="306"/>
        <end position="327"/>
    </location>
</feature>
<dbReference type="Gene3D" id="1.20.1250.20">
    <property type="entry name" value="MFS general substrate transporter like domains"/>
    <property type="match status" value="1"/>
</dbReference>
<name>A0ABT9SBV2_9BURK</name>
<dbReference type="InterPro" id="IPR011701">
    <property type="entry name" value="MFS"/>
</dbReference>
<feature type="transmembrane region" description="Helical" evidence="6">
    <location>
        <begin position="364"/>
        <end position="383"/>
    </location>
</feature>
<keyword evidence="4 6" id="KW-1133">Transmembrane helix</keyword>
<feature type="transmembrane region" description="Helical" evidence="6">
    <location>
        <begin position="142"/>
        <end position="161"/>
    </location>
</feature>
<keyword evidence="2" id="KW-0813">Transport</keyword>
<keyword evidence="5 6" id="KW-0472">Membrane</keyword>
<feature type="transmembrane region" description="Helical" evidence="6">
    <location>
        <begin position="480"/>
        <end position="501"/>
    </location>
</feature>
<dbReference type="EMBL" id="JAUSRO010000009">
    <property type="protein sequence ID" value="MDP9900872.1"/>
    <property type="molecule type" value="Genomic_DNA"/>
</dbReference>
<organism evidence="8 9">
    <name type="scientific">Variovorax ginsengisoli</name>
    <dbReference type="NCBI Taxonomy" id="363844"/>
    <lineage>
        <taxon>Bacteria</taxon>
        <taxon>Pseudomonadati</taxon>
        <taxon>Pseudomonadota</taxon>
        <taxon>Betaproteobacteria</taxon>
        <taxon>Burkholderiales</taxon>
        <taxon>Comamonadaceae</taxon>
        <taxon>Variovorax</taxon>
    </lineage>
</organism>
<feature type="transmembrane region" description="Helical" evidence="6">
    <location>
        <begin position="404"/>
        <end position="424"/>
    </location>
</feature>
<feature type="transmembrane region" description="Helical" evidence="6">
    <location>
        <begin position="80"/>
        <end position="106"/>
    </location>
</feature>
<evidence type="ECO:0000256" key="4">
    <source>
        <dbReference type="ARBA" id="ARBA00022989"/>
    </source>
</evidence>
<evidence type="ECO:0000313" key="9">
    <source>
        <dbReference type="Proteomes" id="UP001226867"/>
    </source>
</evidence>
<evidence type="ECO:0000259" key="7">
    <source>
        <dbReference type="PROSITE" id="PS50850"/>
    </source>
</evidence>
<dbReference type="Gene3D" id="1.20.1720.10">
    <property type="entry name" value="Multidrug resistance protein D"/>
    <property type="match status" value="1"/>
</dbReference>
<feature type="transmembrane region" description="Helical" evidence="6">
    <location>
        <begin position="49"/>
        <end position="68"/>
    </location>
</feature>
<feature type="transmembrane region" description="Helical" evidence="6">
    <location>
        <begin position="202"/>
        <end position="224"/>
    </location>
</feature>
<reference evidence="8 9" key="1">
    <citation type="submission" date="2023-07" db="EMBL/GenBank/DDBJ databases">
        <title>Sorghum-associated microbial communities from plants grown in Nebraska, USA.</title>
        <authorList>
            <person name="Schachtman D."/>
        </authorList>
    </citation>
    <scope>NUCLEOTIDE SEQUENCE [LARGE SCALE GENOMIC DNA]</scope>
    <source>
        <strain evidence="8 9">DS1607</strain>
    </source>
</reference>
<feature type="transmembrane region" description="Helical" evidence="6">
    <location>
        <begin position="230"/>
        <end position="250"/>
    </location>
</feature>
<accession>A0ABT9SBV2</accession>
<dbReference type="SUPFAM" id="SSF103473">
    <property type="entry name" value="MFS general substrate transporter"/>
    <property type="match status" value="1"/>
</dbReference>
<keyword evidence="3 6" id="KW-0812">Transmembrane</keyword>
<dbReference type="PANTHER" id="PTHR23501">
    <property type="entry name" value="MAJOR FACILITATOR SUPERFAMILY"/>
    <property type="match status" value="1"/>
</dbReference>
<evidence type="ECO:0000256" key="6">
    <source>
        <dbReference type="SAM" id="Phobius"/>
    </source>
</evidence>
<evidence type="ECO:0000256" key="5">
    <source>
        <dbReference type="ARBA" id="ARBA00023136"/>
    </source>
</evidence>
<dbReference type="Proteomes" id="UP001226867">
    <property type="component" value="Unassembled WGS sequence"/>
</dbReference>
<gene>
    <name evidence="8" type="ORF">J2W36_003138</name>
</gene>
<evidence type="ECO:0000256" key="2">
    <source>
        <dbReference type="ARBA" id="ARBA00022448"/>
    </source>
</evidence>
<evidence type="ECO:0000256" key="3">
    <source>
        <dbReference type="ARBA" id="ARBA00022692"/>
    </source>
</evidence>
<dbReference type="InterPro" id="IPR020846">
    <property type="entry name" value="MFS_dom"/>
</dbReference>
<comment type="caution">
    <text evidence="8">The sequence shown here is derived from an EMBL/GenBank/DDBJ whole genome shotgun (WGS) entry which is preliminary data.</text>
</comment>
<evidence type="ECO:0000256" key="1">
    <source>
        <dbReference type="ARBA" id="ARBA00004127"/>
    </source>
</evidence>
<keyword evidence="9" id="KW-1185">Reference proteome</keyword>
<dbReference type="PANTHER" id="PTHR23501:SF191">
    <property type="entry name" value="VACUOLAR BASIC AMINO ACID TRANSPORTER 4"/>
    <property type="match status" value="1"/>
</dbReference>
<protein>
    <submittedName>
        <fullName evidence="8">EmrB/QacA subfamily drug resistance transporter</fullName>
    </submittedName>
</protein>
<feature type="transmembrane region" description="Helical" evidence="6">
    <location>
        <begin position="271"/>
        <end position="294"/>
    </location>
</feature>
<sequence length="518" mass="55274">MSAPADRPWRESLLAMLGISLVLMLSALDQTVIGNALPSIVADLHGFELYAWVATGYLLASVVTIPIFGRLGDYYGRKPFVLVAAAVFTLASLLCAAAPSMLWLVIGRGAQGVGGGILIGTAFACVPELFPDTRQRLRWQMLLSAAFSVVNAAGPTLGGVLTETWGWRAVFYLNLPLGAVAFFCVWRYLPHFKPPQRLHGRLDWPGALLIALALGGLQLFVEWLPHADMALASLAIGSLALAAFAGLWWWERRIADPLLPPALFHDPALRCLFVLSVLSGAVMFVLLFYLPLLFQGGYGYSPKEAGLLITPLVLCITLGAIVNGRIVARLVNPNRLPQIGFALLLLTCLGLAACGRHASFGWMLALMFSGGLGFGFIFMNLTLFTQTLAARAHLGIATALLQSLRLVGGLLGTAIAGSLVSGLYRSAVTGLFSVHGAQAHVQAFSDPRLLLDAQARLVPLRQMAAAGHDAAMLLDGARDALVRSIDIGIGGCAVLALLALWHLRRLPTVDLHTATPRA</sequence>
<comment type="subcellular location">
    <subcellularLocation>
        <location evidence="1">Endomembrane system</location>
        <topology evidence="1">Multi-pass membrane protein</topology>
    </subcellularLocation>
</comment>
<feature type="transmembrane region" description="Helical" evidence="6">
    <location>
        <begin position="167"/>
        <end position="190"/>
    </location>
</feature>
<evidence type="ECO:0000313" key="8">
    <source>
        <dbReference type="EMBL" id="MDP9900872.1"/>
    </source>
</evidence>
<dbReference type="InterPro" id="IPR036259">
    <property type="entry name" value="MFS_trans_sf"/>
</dbReference>
<feature type="domain" description="Major facilitator superfamily (MFS) profile" evidence="7">
    <location>
        <begin position="15"/>
        <end position="454"/>
    </location>
</feature>
<feature type="transmembrane region" description="Helical" evidence="6">
    <location>
        <begin position="339"/>
        <end position="358"/>
    </location>
</feature>
<dbReference type="RefSeq" id="WP_307690658.1">
    <property type="nucleotide sequence ID" value="NZ_JAUSRO010000009.1"/>
</dbReference>
<dbReference type="Pfam" id="PF07690">
    <property type="entry name" value="MFS_1"/>
    <property type="match status" value="1"/>
</dbReference>